<evidence type="ECO:0000259" key="3">
    <source>
        <dbReference type="PROSITE" id="PS51123"/>
    </source>
</evidence>
<dbReference type="Gene3D" id="3.30.1330.60">
    <property type="entry name" value="OmpA-like domain"/>
    <property type="match status" value="1"/>
</dbReference>
<dbReference type="SUPFAM" id="SSF103088">
    <property type="entry name" value="OmpA-like"/>
    <property type="match status" value="1"/>
</dbReference>
<evidence type="ECO:0000256" key="2">
    <source>
        <dbReference type="SAM" id="SignalP"/>
    </source>
</evidence>
<feature type="domain" description="OmpA-like" evidence="3">
    <location>
        <begin position="178"/>
        <end position="295"/>
    </location>
</feature>
<dbReference type="Proteomes" id="UP000297475">
    <property type="component" value="Unassembled WGS sequence"/>
</dbReference>
<protein>
    <submittedName>
        <fullName evidence="4">OmpA family protein</fullName>
    </submittedName>
</protein>
<evidence type="ECO:0000313" key="5">
    <source>
        <dbReference type="Proteomes" id="UP000297475"/>
    </source>
</evidence>
<dbReference type="Gene3D" id="2.60.40.2540">
    <property type="match status" value="1"/>
</dbReference>
<comment type="caution">
    <text evidence="4">The sequence shown here is derived from an EMBL/GenBank/DDBJ whole genome shotgun (WGS) entry which is preliminary data.</text>
</comment>
<sequence>MPKSRVYCICGTGLVAAALLLSAPLGHARAVEYGAGLQNTMWLLEGDRFACEFRQPIPQYGEAVFYHRAGEDLEFFIETPYNRMQAGYAALAVEAPSWRPAEMVRDLGYVQVRDSQRPLAVGTDRALAMIAGLETGLSPTFTRQGRGMNGPVRLRVSPVGFRNYIEEYRQCITQLLPVNFDQVERNVVNYDTGVDSLTRQQQAMLNNVVTYILNDDNIVAVYVEGHSDNQATRFDGRRRSERRALRVRDYLVDRGVDPQMILVDYHGDRYPVASNDTAEGRAQNRRTTIRLERVDLSLE</sequence>
<dbReference type="InterPro" id="IPR041544">
    <property type="entry name" value="MotY_N"/>
</dbReference>
<dbReference type="AlphaFoldDB" id="A0A4Z0W364"/>
<dbReference type="InterPro" id="IPR036737">
    <property type="entry name" value="OmpA-like_sf"/>
</dbReference>
<dbReference type="GO" id="GO:0016020">
    <property type="term" value="C:membrane"/>
    <property type="evidence" value="ECO:0007669"/>
    <property type="project" value="UniProtKB-UniRule"/>
</dbReference>
<proteinExistence type="predicted"/>
<name>A0A4Z0W364_9GAMM</name>
<keyword evidence="1" id="KW-0472">Membrane</keyword>
<dbReference type="PANTHER" id="PTHR30329">
    <property type="entry name" value="STATOR ELEMENT OF FLAGELLAR MOTOR COMPLEX"/>
    <property type="match status" value="1"/>
</dbReference>
<feature type="chain" id="PRO_5021449840" evidence="2">
    <location>
        <begin position="29"/>
        <end position="299"/>
    </location>
</feature>
<dbReference type="InterPro" id="IPR050330">
    <property type="entry name" value="Bact_OuterMem_StrucFunc"/>
</dbReference>
<dbReference type="OrthoDB" id="9782229at2"/>
<evidence type="ECO:0000313" key="4">
    <source>
        <dbReference type="EMBL" id="TGG91137.1"/>
    </source>
</evidence>
<keyword evidence="5" id="KW-1185">Reference proteome</keyword>
<dbReference type="CDD" id="cd07185">
    <property type="entry name" value="OmpA_C-like"/>
    <property type="match status" value="1"/>
</dbReference>
<dbReference type="PANTHER" id="PTHR30329:SF17">
    <property type="entry name" value="LIPOPROTEIN YFIB-RELATED"/>
    <property type="match status" value="1"/>
</dbReference>
<keyword evidence="2" id="KW-0732">Signal</keyword>
<evidence type="ECO:0000256" key="1">
    <source>
        <dbReference type="PROSITE-ProRule" id="PRU00473"/>
    </source>
</evidence>
<organism evidence="4 5">
    <name type="scientific">Natronospirillum operosum</name>
    <dbReference type="NCBI Taxonomy" id="2759953"/>
    <lineage>
        <taxon>Bacteria</taxon>
        <taxon>Pseudomonadati</taxon>
        <taxon>Pseudomonadota</taxon>
        <taxon>Gammaproteobacteria</taxon>
        <taxon>Oceanospirillales</taxon>
        <taxon>Natronospirillaceae</taxon>
        <taxon>Natronospirillum</taxon>
    </lineage>
</organism>
<gene>
    <name evidence="4" type="ORF">E4656_17255</name>
</gene>
<dbReference type="InterPro" id="IPR006665">
    <property type="entry name" value="OmpA-like"/>
</dbReference>
<dbReference type="RefSeq" id="WP_135484559.1">
    <property type="nucleotide sequence ID" value="NZ_SRMF01000010.1"/>
</dbReference>
<feature type="signal peptide" evidence="2">
    <location>
        <begin position="1"/>
        <end position="28"/>
    </location>
</feature>
<dbReference type="EMBL" id="SRMF01000010">
    <property type="protein sequence ID" value="TGG91137.1"/>
    <property type="molecule type" value="Genomic_DNA"/>
</dbReference>
<dbReference type="PRINTS" id="PR01023">
    <property type="entry name" value="NAFLGMOTY"/>
</dbReference>
<dbReference type="PROSITE" id="PS51123">
    <property type="entry name" value="OMPA_2"/>
    <property type="match status" value="1"/>
</dbReference>
<reference evidence="4 5" key="1">
    <citation type="submission" date="2019-04" db="EMBL/GenBank/DDBJ databases">
        <title>Natronospirillum operosus gen. nov., sp. nov., a haloalkaliphilic satellite isolated from decaying biomass of laboratory culture of cyanobacterium Geitlerinema sp. and proposal of Natronospirillaceae fam. nov. and Saccharospirillaceae fam. nov.</title>
        <authorList>
            <person name="Kevbrin V."/>
            <person name="Boltyanskaya Y."/>
            <person name="Koziaeva V."/>
            <person name="Grouzdev D.S."/>
            <person name="Park M."/>
            <person name="Cho J."/>
        </authorList>
    </citation>
    <scope>NUCLEOTIDE SEQUENCE [LARGE SCALE GENOMIC DNA]</scope>
    <source>
        <strain evidence="4 5">G-116</strain>
    </source>
</reference>
<accession>A0A4Z0W364</accession>
<dbReference type="Pfam" id="PF00691">
    <property type="entry name" value="OmpA"/>
    <property type="match status" value="1"/>
</dbReference>
<dbReference type="Pfam" id="PF18393">
    <property type="entry name" value="MotY_N"/>
    <property type="match status" value="1"/>
</dbReference>